<dbReference type="EMBL" id="BAFB01000241">
    <property type="protein sequence ID" value="GAB36868.1"/>
    <property type="molecule type" value="Genomic_DNA"/>
</dbReference>
<dbReference type="AlphaFoldDB" id="H5TTR0"/>
<evidence type="ECO:0000256" key="1">
    <source>
        <dbReference type="SAM" id="MobiDB-lite"/>
    </source>
</evidence>
<dbReference type="STRING" id="1108044.GOOTI_241_00240"/>
<protein>
    <submittedName>
        <fullName evidence="2">Xre family DNA-binding protein</fullName>
    </submittedName>
</protein>
<keyword evidence="2" id="KW-0238">DNA-binding</keyword>
<comment type="caution">
    <text evidence="2">The sequence shown here is derived from an EMBL/GenBank/DDBJ whole genome shotgun (WGS) entry which is preliminary data.</text>
</comment>
<dbReference type="OrthoDB" id="5117551at2"/>
<feature type="compositionally biased region" description="Basic and acidic residues" evidence="1">
    <location>
        <begin position="180"/>
        <end position="191"/>
    </location>
</feature>
<sequence length="220" mass="23718">MELSEVIGANARAHRKRHSMTLDEVAKVARSHGLRWTSSRTGDFESGRVSSTIGTVVAACMAYSEATGDPLTVSAVLATQDQLDLTPELSLTSDRLKEILAGGDPTPLAGDTKGTDEIRKSVASSANAFRQAATRFPDVDIRTLKDVEDNSGLATSRLAADLETSVQMINAASASLWNRSVEDERDSRAGEHATPQRRGHVMRTLKSELRQAIRGRDGDD</sequence>
<reference evidence="2" key="1">
    <citation type="submission" date="2012-02" db="EMBL/GenBank/DDBJ databases">
        <title>Whole genome shotgun sequence of Gordonia otitidis NBRC 100426.</title>
        <authorList>
            <person name="Yoshida I."/>
            <person name="Hosoyama A."/>
            <person name="Tsuchikane K."/>
            <person name="Katsumata H."/>
            <person name="Yamazaki S."/>
            <person name="Fujita N."/>
        </authorList>
    </citation>
    <scope>NUCLEOTIDE SEQUENCE [LARGE SCALE GENOMIC DNA]</scope>
    <source>
        <strain evidence="2">NBRC 100426</strain>
    </source>
</reference>
<organism evidence="2 3">
    <name type="scientific">Gordonia otitidis (strain DSM 44809 / CCUG 52243 / JCM 12355 / NBRC 100426 / IFM 10032)</name>
    <dbReference type="NCBI Taxonomy" id="1108044"/>
    <lineage>
        <taxon>Bacteria</taxon>
        <taxon>Bacillati</taxon>
        <taxon>Actinomycetota</taxon>
        <taxon>Actinomycetes</taxon>
        <taxon>Mycobacteriales</taxon>
        <taxon>Gordoniaceae</taxon>
        <taxon>Gordonia</taxon>
    </lineage>
</organism>
<feature type="compositionally biased region" description="Basic and acidic residues" evidence="1">
    <location>
        <begin position="205"/>
        <end position="220"/>
    </location>
</feature>
<accession>H5TTR0</accession>
<evidence type="ECO:0000313" key="2">
    <source>
        <dbReference type="EMBL" id="GAB36868.1"/>
    </source>
</evidence>
<keyword evidence="3" id="KW-1185">Reference proteome</keyword>
<gene>
    <name evidence="2" type="ORF">GOOTI_241_00240</name>
</gene>
<proteinExistence type="predicted"/>
<feature type="region of interest" description="Disordered" evidence="1">
    <location>
        <begin position="179"/>
        <end position="220"/>
    </location>
</feature>
<dbReference type="Proteomes" id="UP000005038">
    <property type="component" value="Unassembled WGS sequence"/>
</dbReference>
<dbReference type="GO" id="GO:0003677">
    <property type="term" value="F:DNA binding"/>
    <property type="evidence" value="ECO:0007669"/>
    <property type="project" value="UniProtKB-KW"/>
</dbReference>
<name>H5TTR0_GORO1</name>
<evidence type="ECO:0000313" key="3">
    <source>
        <dbReference type="Proteomes" id="UP000005038"/>
    </source>
</evidence>